<feature type="transmembrane region" description="Helical" evidence="7">
    <location>
        <begin position="134"/>
        <end position="156"/>
    </location>
</feature>
<evidence type="ECO:0000256" key="7">
    <source>
        <dbReference type="SAM" id="Phobius"/>
    </source>
</evidence>
<gene>
    <name evidence="9" type="ORF">LTR05_008205</name>
</gene>
<reference evidence="9 10" key="1">
    <citation type="submission" date="2023-08" db="EMBL/GenBank/DDBJ databases">
        <title>Black Yeasts Isolated from many extreme environments.</title>
        <authorList>
            <person name="Coleine C."/>
            <person name="Stajich J.E."/>
            <person name="Selbmann L."/>
        </authorList>
    </citation>
    <scope>NUCLEOTIDE SEQUENCE [LARGE SCALE GENOMIC DNA]</scope>
    <source>
        <strain evidence="9 10">CCFEE 5910</strain>
    </source>
</reference>
<name>A0AAN7Y3L0_9EURO</name>
<dbReference type="GO" id="GO:0016020">
    <property type="term" value="C:membrane"/>
    <property type="evidence" value="ECO:0007669"/>
    <property type="project" value="UniProtKB-SubCell"/>
</dbReference>
<dbReference type="PANTHER" id="PTHR33048">
    <property type="entry name" value="PTH11-LIKE INTEGRAL MEMBRANE PROTEIN (AFU_ORTHOLOGUE AFUA_5G11245)"/>
    <property type="match status" value="1"/>
</dbReference>
<comment type="subcellular location">
    <subcellularLocation>
        <location evidence="1">Membrane</location>
        <topology evidence="1">Multi-pass membrane protein</topology>
    </subcellularLocation>
</comment>
<evidence type="ECO:0000256" key="1">
    <source>
        <dbReference type="ARBA" id="ARBA00004141"/>
    </source>
</evidence>
<dbReference type="EMBL" id="JAVRRJ010000011">
    <property type="protein sequence ID" value="KAK5080889.1"/>
    <property type="molecule type" value="Genomic_DNA"/>
</dbReference>
<organism evidence="9 10">
    <name type="scientific">Lithohypha guttulata</name>
    <dbReference type="NCBI Taxonomy" id="1690604"/>
    <lineage>
        <taxon>Eukaryota</taxon>
        <taxon>Fungi</taxon>
        <taxon>Dikarya</taxon>
        <taxon>Ascomycota</taxon>
        <taxon>Pezizomycotina</taxon>
        <taxon>Eurotiomycetes</taxon>
        <taxon>Chaetothyriomycetidae</taxon>
        <taxon>Chaetothyriales</taxon>
        <taxon>Trichomeriaceae</taxon>
        <taxon>Lithohypha</taxon>
    </lineage>
</organism>
<feature type="transmembrane region" description="Helical" evidence="7">
    <location>
        <begin position="20"/>
        <end position="41"/>
    </location>
</feature>
<keyword evidence="2 7" id="KW-0812">Transmembrane</keyword>
<feature type="region of interest" description="Disordered" evidence="6">
    <location>
        <begin position="292"/>
        <end position="323"/>
    </location>
</feature>
<sequence length="361" mass="40045">MTWVENARPEIEAESQWPMIVAVCVVLTVAMASTVGLRLYVRIRMIKSVGIDDYVMLASMVCAIIYNGLCIGQTKYGLGLPLADRPPANLNKYSEINFAGRPFYMAGILGFKVALCFAYFRITNRNSRVAYKRVIWACMIFSILTHIGGILVLFFQCSPIRKSVRPRIAGKCLDNAITFYVLAAISIICDLIIFLLPIPLLLKVQINTRRKVALIAIFLLGLFTTLCSIMRMVQISVIYKTGNSTMLVLWGTIEMNVGIFLTSLPSLTPLFTYFSNKAKTSSYGMSSYGKGRSASNTENSAVSQQTSGNYVYGGPTTVERSDSQEHIISNTEKGMTITKTTEIQVQRLHDSIGATNHKSWS</sequence>
<keyword evidence="10" id="KW-1185">Reference proteome</keyword>
<evidence type="ECO:0000256" key="6">
    <source>
        <dbReference type="SAM" id="MobiDB-lite"/>
    </source>
</evidence>
<evidence type="ECO:0000313" key="10">
    <source>
        <dbReference type="Proteomes" id="UP001309876"/>
    </source>
</evidence>
<feature type="domain" description="Rhodopsin" evidence="8">
    <location>
        <begin position="37"/>
        <end position="271"/>
    </location>
</feature>
<proteinExistence type="inferred from homology"/>
<evidence type="ECO:0000256" key="5">
    <source>
        <dbReference type="ARBA" id="ARBA00038359"/>
    </source>
</evidence>
<evidence type="ECO:0000313" key="9">
    <source>
        <dbReference type="EMBL" id="KAK5080889.1"/>
    </source>
</evidence>
<evidence type="ECO:0000256" key="3">
    <source>
        <dbReference type="ARBA" id="ARBA00022989"/>
    </source>
</evidence>
<feature type="transmembrane region" description="Helical" evidence="7">
    <location>
        <begin position="176"/>
        <end position="200"/>
    </location>
</feature>
<comment type="caution">
    <text evidence="9">The sequence shown here is derived from an EMBL/GenBank/DDBJ whole genome shotgun (WGS) entry which is preliminary data.</text>
</comment>
<protein>
    <recommendedName>
        <fullName evidence="8">Rhodopsin domain-containing protein</fullName>
    </recommendedName>
</protein>
<evidence type="ECO:0000256" key="2">
    <source>
        <dbReference type="ARBA" id="ARBA00022692"/>
    </source>
</evidence>
<keyword evidence="3 7" id="KW-1133">Transmembrane helix</keyword>
<feature type="transmembrane region" description="Helical" evidence="7">
    <location>
        <begin position="53"/>
        <end position="74"/>
    </location>
</feature>
<comment type="similarity">
    <text evidence="5">Belongs to the SAT4 family.</text>
</comment>
<feature type="compositionally biased region" description="Polar residues" evidence="6">
    <location>
        <begin position="293"/>
        <end position="309"/>
    </location>
</feature>
<dbReference type="AlphaFoldDB" id="A0AAN7Y3L0"/>
<feature type="transmembrane region" description="Helical" evidence="7">
    <location>
        <begin position="212"/>
        <end position="233"/>
    </location>
</feature>
<dbReference type="Proteomes" id="UP001309876">
    <property type="component" value="Unassembled WGS sequence"/>
</dbReference>
<evidence type="ECO:0000259" key="8">
    <source>
        <dbReference type="Pfam" id="PF20684"/>
    </source>
</evidence>
<keyword evidence="4 7" id="KW-0472">Membrane</keyword>
<dbReference type="InterPro" id="IPR052337">
    <property type="entry name" value="SAT4-like"/>
</dbReference>
<dbReference type="Pfam" id="PF20684">
    <property type="entry name" value="Fung_rhodopsin"/>
    <property type="match status" value="1"/>
</dbReference>
<accession>A0AAN7Y3L0</accession>
<dbReference type="PANTHER" id="PTHR33048:SF146">
    <property type="entry name" value="INTEGRAL MEMBRANE PROTEIN"/>
    <property type="match status" value="1"/>
</dbReference>
<evidence type="ECO:0000256" key="4">
    <source>
        <dbReference type="ARBA" id="ARBA00023136"/>
    </source>
</evidence>
<feature type="transmembrane region" description="Helical" evidence="7">
    <location>
        <begin position="253"/>
        <end position="274"/>
    </location>
</feature>
<feature type="transmembrane region" description="Helical" evidence="7">
    <location>
        <begin position="103"/>
        <end position="122"/>
    </location>
</feature>
<dbReference type="InterPro" id="IPR049326">
    <property type="entry name" value="Rhodopsin_dom_fungi"/>
</dbReference>